<keyword evidence="5" id="KW-1185">Reference proteome</keyword>
<feature type="region of interest" description="Disordered" evidence="1">
    <location>
        <begin position="1"/>
        <end position="38"/>
    </location>
</feature>
<evidence type="ECO:0000259" key="2">
    <source>
        <dbReference type="Pfam" id="PF08550"/>
    </source>
</evidence>
<dbReference type="GO" id="GO:0042149">
    <property type="term" value="P:cellular response to glucose starvation"/>
    <property type="evidence" value="ECO:0000318"/>
    <property type="project" value="GO_Central"/>
</dbReference>
<dbReference type="eggNOG" id="ENOG502QSII">
    <property type="taxonomic scope" value="Eukaryota"/>
</dbReference>
<feature type="compositionally biased region" description="Acidic residues" evidence="1">
    <location>
        <begin position="397"/>
        <end position="408"/>
    </location>
</feature>
<accession>B6JVW8</accession>
<feature type="region of interest" description="Disordered" evidence="1">
    <location>
        <begin position="396"/>
        <end position="460"/>
    </location>
</feature>
<dbReference type="VEuPathDB" id="FungiDB:SJAG_00534"/>
<feature type="region of interest" description="Disordered" evidence="1">
    <location>
        <begin position="493"/>
        <end position="814"/>
    </location>
</feature>
<feature type="compositionally biased region" description="Pro residues" evidence="1">
    <location>
        <begin position="15"/>
        <end position="25"/>
    </location>
</feature>
<feature type="compositionally biased region" description="Acidic residues" evidence="1">
    <location>
        <begin position="568"/>
        <end position="595"/>
    </location>
</feature>
<feature type="compositionally biased region" description="Polar residues" evidence="1">
    <location>
        <begin position="727"/>
        <end position="754"/>
    </location>
</feature>
<dbReference type="PANTHER" id="PTHR28051">
    <property type="entry name" value="PROTEIN MTL1-RELATED"/>
    <property type="match status" value="1"/>
</dbReference>
<feature type="compositionally biased region" description="Polar residues" evidence="1">
    <location>
        <begin position="55"/>
        <end position="64"/>
    </location>
</feature>
<evidence type="ECO:0000313" key="3">
    <source>
        <dbReference type="EMBL" id="EEB05519.1"/>
    </source>
</evidence>
<dbReference type="InterPro" id="IPR052292">
    <property type="entry name" value="Glucose_repression_reg"/>
</dbReference>
<dbReference type="PANTHER" id="PTHR28051:SF1">
    <property type="entry name" value="PROTEIN MTL1-RELATED"/>
    <property type="match status" value="1"/>
</dbReference>
<feature type="compositionally biased region" description="Basic and acidic residues" evidence="1">
    <location>
        <begin position="493"/>
        <end position="514"/>
    </location>
</feature>
<evidence type="ECO:0000313" key="5">
    <source>
        <dbReference type="Proteomes" id="UP000001744"/>
    </source>
</evidence>
<reference evidence="3 5" key="1">
    <citation type="journal article" date="2011" name="Science">
        <title>Comparative functional genomics of the fission yeasts.</title>
        <authorList>
            <person name="Rhind N."/>
            <person name="Chen Z."/>
            <person name="Yassour M."/>
            <person name="Thompson D.A."/>
            <person name="Haas B.J."/>
            <person name="Habib N."/>
            <person name="Wapinski I."/>
            <person name="Roy S."/>
            <person name="Lin M.F."/>
            <person name="Heiman D.I."/>
            <person name="Young S.K."/>
            <person name="Furuya K."/>
            <person name="Guo Y."/>
            <person name="Pidoux A."/>
            <person name="Chen H.M."/>
            <person name="Robbertse B."/>
            <person name="Goldberg J.M."/>
            <person name="Aoki K."/>
            <person name="Bayne E.H."/>
            <person name="Berlin A.M."/>
            <person name="Desjardins C.A."/>
            <person name="Dobbs E."/>
            <person name="Dukaj L."/>
            <person name="Fan L."/>
            <person name="FitzGerald M.G."/>
            <person name="French C."/>
            <person name="Gujja S."/>
            <person name="Hansen K."/>
            <person name="Keifenheim D."/>
            <person name="Levin J.Z."/>
            <person name="Mosher R.A."/>
            <person name="Mueller C.A."/>
            <person name="Pfiffner J."/>
            <person name="Priest M."/>
            <person name="Russ C."/>
            <person name="Smialowska A."/>
            <person name="Swoboda P."/>
            <person name="Sykes S.M."/>
            <person name="Vaughn M."/>
            <person name="Vengrova S."/>
            <person name="Yoder R."/>
            <person name="Zeng Q."/>
            <person name="Allshire R."/>
            <person name="Baulcombe D."/>
            <person name="Birren B.W."/>
            <person name="Brown W."/>
            <person name="Ekwall K."/>
            <person name="Kellis M."/>
            <person name="Leatherwood J."/>
            <person name="Levin H."/>
            <person name="Margalit H."/>
            <person name="Martienssen R."/>
            <person name="Nieduszynski C.A."/>
            <person name="Spatafora J.W."/>
            <person name="Friedman N."/>
            <person name="Dalgaard J.Z."/>
            <person name="Baumann P."/>
            <person name="Niki H."/>
            <person name="Regev A."/>
            <person name="Nusbaum C."/>
        </authorList>
    </citation>
    <scope>NUCLEOTIDE SEQUENCE [LARGE SCALE GENOMIC DNA]</scope>
    <source>
        <strain evidence="5">yFS275 / FY16936</strain>
    </source>
</reference>
<dbReference type="JaponicusDB" id="SJAG_00534">
    <property type="gene designation" value="reg1"/>
</dbReference>
<name>B6JVW8_SCHJY</name>
<feature type="compositionally biased region" description="Low complexity" evidence="1">
    <location>
        <begin position="351"/>
        <end position="371"/>
    </location>
</feature>
<feature type="region of interest" description="Disordered" evidence="1">
    <location>
        <begin position="335"/>
        <end position="372"/>
    </location>
</feature>
<feature type="compositionally biased region" description="Low complexity" evidence="1">
    <location>
        <begin position="622"/>
        <end position="672"/>
    </location>
</feature>
<feature type="compositionally biased region" description="Basic and acidic residues" evidence="1">
    <location>
        <begin position="444"/>
        <end position="460"/>
    </location>
</feature>
<dbReference type="EMBL" id="KE651166">
    <property type="protein sequence ID" value="EEB05519.1"/>
    <property type="molecule type" value="Genomic_DNA"/>
</dbReference>
<dbReference type="GO" id="GO:0007039">
    <property type="term" value="P:protein catabolic process in the vacuole"/>
    <property type="evidence" value="ECO:0000318"/>
    <property type="project" value="GO_Central"/>
</dbReference>
<evidence type="ECO:0000313" key="4">
    <source>
        <dbReference type="JaponicusDB" id="SJAG_00534"/>
    </source>
</evidence>
<dbReference type="HOGENOM" id="CLU_340143_0_0_1"/>
<feature type="compositionally biased region" description="Polar residues" evidence="1">
    <location>
        <begin position="800"/>
        <end position="814"/>
    </location>
</feature>
<evidence type="ECO:0000256" key="1">
    <source>
        <dbReference type="SAM" id="MobiDB-lite"/>
    </source>
</evidence>
<feature type="compositionally biased region" description="Low complexity" evidence="1">
    <location>
        <begin position="1"/>
        <end position="14"/>
    </location>
</feature>
<dbReference type="InterPro" id="IPR013860">
    <property type="entry name" value="AreA_GATA"/>
</dbReference>
<proteinExistence type="predicted"/>
<sequence>MPQSSSSSNNHESVPNPPSTHPTRPPLRRRVSEPSKNSLVWHSFYDDAQKLLDQTDNNSASVISEANPGPASDATKTSETKENDDTTKSLSAPESNERGLPPVLGSAAAAATTSSSSSTSTSTSSSSSLSITTTNAPGPHELSHVGTNCTVRRPVFVGADDCELKNATMYTRVDYLSYDWKEDDIWASWREVTRIKNDYENGIRLENASWRTWAKAKNHLKTISPETLNWLKECDVTWLYGPLLHSSLSHPDSLDHVVSSSSRTHAADVPHETASVGANSRIPPLVPGSPGRRSKSKDCMSPHRTMKPILKHRSASELLLTGRNLGFRLSPKSEFSRYQLPSPSLPFARMDSSSAKDSANNDSASSSTTSKNTRRIHFNDCVQQCIAVDYADTDAITTEDDDGGDGDSDATRTSSSQEYHDTALAPPSSSSPPPSSSSHSRHRPIIEKLPDSTLKGVREPEPYGHLSASVLWAKNGAKPYGYAARSRYNAGRVDADGDRFDSEEYIEEEPKQDMYAELSGYDDDDDYAPPPGTYSRRTFPVAVQPRNYYDDHYSSSFDESPVNNFEHYDEDEEDEDYDDDDDDNQFSDSDEENVFVEDVGVGQATKVRTPIREYVQDSPRIAAPVAVPAAAAAAADTTTTAAAQTAPSKSNTAPISSASSSSPETSAYSSAPVSPTPKETVVAAGSVSDSDLACELPLTDSEQQIQRPSRTTSPSGVHPYPAGVSPVMSTTATTLQSVSSYDNRSNIESASTASEDGPSLRHTRNLSASISGCLSASSPDITLPNRSSSVSEPPASPPSNTETDLSSTKTAAEDQYQSDGWFSRLFKSTLRTLSG</sequence>
<feature type="compositionally biased region" description="Low complexity" evidence="1">
    <location>
        <begin position="766"/>
        <end position="778"/>
    </location>
</feature>
<gene>
    <name evidence="4" type="primary">reg1</name>
    <name evidence="3" type="ORF">SJAG_00534</name>
</gene>
<feature type="compositionally biased region" description="Polar residues" evidence="1">
    <location>
        <begin position="700"/>
        <end position="715"/>
    </location>
</feature>
<dbReference type="AlphaFoldDB" id="B6JVW8"/>
<dbReference type="OMA" id="EYANDSP"/>
<dbReference type="GO" id="GO:0005773">
    <property type="term" value="C:vacuole"/>
    <property type="evidence" value="ECO:0007669"/>
    <property type="project" value="GOC"/>
</dbReference>
<feature type="compositionally biased region" description="Basic and acidic residues" evidence="1">
    <location>
        <begin position="76"/>
        <end position="87"/>
    </location>
</feature>
<dbReference type="STRING" id="402676.B6JVW8"/>
<feature type="compositionally biased region" description="Low complexity" evidence="1">
    <location>
        <begin position="106"/>
        <end position="134"/>
    </location>
</feature>
<dbReference type="Pfam" id="PF08550">
    <property type="entry name" value="GATA_AreA"/>
    <property type="match status" value="1"/>
</dbReference>
<dbReference type="RefSeq" id="XP_002171812.1">
    <property type="nucleotide sequence ID" value="XM_002171776.2"/>
</dbReference>
<dbReference type="Proteomes" id="UP000001744">
    <property type="component" value="Unassembled WGS sequence"/>
</dbReference>
<dbReference type="OrthoDB" id="5563539at2759"/>
<feature type="domain" description="Nitrogen regulatory protein areA GATA-like" evidence="2">
    <location>
        <begin position="188"/>
        <end position="215"/>
    </location>
</feature>
<dbReference type="GeneID" id="7051231"/>
<organism evidence="3 5">
    <name type="scientific">Schizosaccharomyces japonicus (strain yFS275 / FY16936)</name>
    <name type="common">Fission yeast</name>
    <dbReference type="NCBI Taxonomy" id="402676"/>
    <lineage>
        <taxon>Eukaryota</taxon>
        <taxon>Fungi</taxon>
        <taxon>Dikarya</taxon>
        <taxon>Ascomycota</taxon>
        <taxon>Taphrinomycotina</taxon>
        <taxon>Schizosaccharomycetes</taxon>
        <taxon>Schizosaccharomycetales</taxon>
        <taxon>Schizosaccharomycetaceae</taxon>
        <taxon>Schizosaccharomyces</taxon>
    </lineage>
</organism>
<feature type="region of interest" description="Disordered" evidence="1">
    <location>
        <begin position="262"/>
        <end position="312"/>
    </location>
</feature>
<feature type="region of interest" description="Disordered" evidence="1">
    <location>
        <begin position="55"/>
        <end position="146"/>
    </location>
</feature>
<protein>
    <submittedName>
        <fullName evidence="3">Protein phosphatase regulatory subunit Reg1</fullName>
    </submittedName>
</protein>